<reference evidence="2 3" key="1">
    <citation type="submission" date="2015-01" db="EMBL/GenBank/DDBJ databases">
        <title>Genome Sequence of Magnetospirillum magnetotacticum Strain MS-1.</title>
        <authorList>
            <person name="Marinov G.K."/>
            <person name="Smalley M.D."/>
            <person name="DeSalvo G."/>
        </authorList>
    </citation>
    <scope>NUCLEOTIDE SEQUENCE [LARGE SCALE GENOMIC DNA]</scope>
    <source>
        <strain evidence="2 3">MS-1</strain>
    </source>
</reference>
<keyword evidence="1" id="KW-1133">Transmembrane helix</keyword>
<name>A0A0C2V3F9_PARME</name>
<evidence type="ECO:0000256" key="1">
    <source>
        <dbReference type="SAM" id="Phobius"/>
    </source>
</evidence>
<sequence>MNAQLQKCSFALKDWMVPPILVPLALVLTIAIWVAVRPHLG</sequence>
<keyword evidence="1" id="KW-0472">Membrane</keyword>
<evidence type="ECO:0000313" key="2">
    <source>
        <dbReference type="EMBL" id="KIL99591.1"/>
    </source>
</evidence>
<dbReference type="AlphaFoldDB" id="A0A0C2V3F9"/>
<keyword evidence="1" id="KW-0812">Transmembrane</keyword>
<dbReference type="Proteomes" id="UP000031971">
    <property type="component" value="Unassembled WGS sequence"/>
</dbReference>
<dbReference type="RefSeq" id="WP_269078871.1">
    <property type="nucleotide sequence ID" value="NZ_JXSL01000023.1"/>
</dbReference>
<organism evidence="2 3">
    <name type="scientific">Paramagnetospirillum magnetotacticum MS-1</name>
    <dbReference type="NCBI Taxonomy" id="272627"/>
    <lineage>
        <taxon>Bacteria</taxon>
        <taxon>Pseudomonadati</taxon>
        <taxon>Pseudomonadota</taxon>
        <taxon>Alphaproteobacteria</taxon>
        <taxon>Rhodospirillales</taxon>
        <taxon>Magnetospirillaceae</taxon>
        <taxon>Paramagnetospirillum</taxon>
    </lineage>
</organism>
<dbReference type="STRING" id="272627.CCC_04107"/>
<feature type="transmembrane region" description="Helical" evidence="1">
    <location>
        <begin position="15"/>
        <end position="36"/>
    </location>
</feature>
<dbReference type="EMBL" id="JXSL01000023">
    <property type="protein sequence ID" value="KIL99591.1"/>
    <property type="molecule type" value="Genomic_DNA"/>
</dbReference>
<protein>
    <submittedName>
        <fullName evidence="2">Uncharacterized protein</fullName>
    </submittedName>
</protein>
<gene>
    <name evidence="2" type="ORF">CCC_04107</name>
</gene>
<keyword evidence="3" id="KW-1185">Reference proteome</keyword>
<accession>A0A0C2V3F9</accession>
<proteinExistence type="predicted"/>
<evidence type="ECO:0000313" key="3">
    <source>
        <dbReference type="Proteomes" id="UP000031971"/>
    </source>
</evidence>
<comment type="caution">
    <text evidence="2">The sequence shown here is derived from an EMBL/GenBank/DDBJ whole genome shotgun (WGS) entry which is preliminary data.</text>
</comment>